<feature type="region of interest" description="Disordered" evidence="1">
    <location>
        <begin position="202"/>
        <end position="256"/>
    </location>
</feature>
<evidence type="ECO:0000313" key="4">
    <source>
        <dbReference type="RefSeq" id="XP_036354810.1"/>
    </source>
</evidence>
<dbReference type="SUPFAM" id="SSF46565">
    <property type="entry name" value="Chaperone J-domain"/>
    <property type="match status" value="2"/>
</dbReference>
<gene>
    <name evidence="4" type="primary">LOC118761195</name>
</gene>
<evidence type="ECO:0000256" key="1">
    <source>
        <dbReference type="SAM" id="MobiDB-lite"/>
    </source>
</evidence>
<reference evidence="4" key="1">
    <citation type="submission" date="2025-08" db="UniProtKB">
        <authorList>
            <consortium name="RefSeq"/>
        </authorList>
    </citation>
    <scope>IDENTIFICATION</scope>
</reference>
<keyword evidence="3" id="KW-1185">Reference proteome</keyword>
<dbReference type="InterPro" id="IPR036869">
    <property type="entry name" value="J_dom_sf"/>
</dbReference>
<accession>A0A7E6EIK7</accession>
<feature type="compositionally biased region" description="Basic and acidic residues" evidence="1">
    <location>
        <begin position="202"/>
        <end position="217"/>
    </location>
</feature>
<dbReference type="PANTHER" id="PTHR46919:SF2">
    <property type="entry name" value="SACSIN"/>
    <property type="match status" value="1"/>
</dbReference>
<dbReference type="Gene3D" id="1.10.287.110">
    <property type="entry name" value="DnaJ domain"/>
    <property type="match status" value="1"/>
</dbReference>
<sequence length="290" mass="33245">MKGQKSVVYGKIILDCNPVTQDLYKLKIGPLSTDVAHVSVQNLFKIFRSTQPSDFTLPEETRQEHDFDEQTTNDVFPSEESVPTTYFNSLHQEVKGGGDSDIKNMKFIQEYVKVESEIKNQISDLKQKSLEERKKNIKKLMLRWHPDKNPNDTELSTAVFKLINSEVETSCLFDESKKNVWEFMGHSDWDSFYDSIRKKAKEKESSTPSKETSEPPKKTSAQSKETWKPSSQASETSKETSTTDEPVEEEKSQMWMRQAKADLETAACLDFSRTGSFEWMAFIACQVCLS</sequence>
<dbReference type="InterPro" id="IPR001623">
    <property type="entry name" value="DnaJ_domain"/>
</dbReference>
<evidence type="ECO:0000259" key="2">
    <source>
        <dbReference type="PROSITE" id="PS50076"/>
    </source>
</evidence>
<dbReference type="PANTHER" id="PTHR46919">
    <property type="entry name" value="ZINC FINGER, C3HC4 TYPE (RING FINGER) FAMILY PROTEIN"/>
    <property type="match status" value="1"/>
</dbReference>
<organism evidence="3 4">
    <name type="scientific">Octopus sinensis</name>
    <name type="common">East Asian common octopus</name>
    <dbReference type="NCBI Taxonomy" id="2607531"/>
    <lineage>
        <taxon>Eukaryota</taxon>
        <taxon>Metazoa</taxon>
        <taxon>Spiralia</taxon>
        <taxon>Lophotrochozoa</taxon>
        <taxon>Mollusca</taxon>
        <taxon>Cephalopoda</taxon>
        <taxon>Coleoidea</taxon>
        <taxon>Octopodiformes</taxon>
        <taxon>Octopoda</taxon>
        <taxon>Incirrata</taxon>
        <taxon>Octopodidae</taxon>
        <taxon>Octopus</taxon>
    </lineage>
</organism>
<feature type="domain" description="J" evidence="2">
    <location>
        <begin position="110"/>
        <end position="185"/>
    </location>
</feature>
<proteinExistence type="predicted"/>
<dbReference type="Proteomes" id="UP000515154">
    <property type="component" value="Unplaced"/>
</dbReference>
<feature type="compositionally biased region" description="Low complexity" evidence="1">
    <location>
        <begin position="230"/>
        <end position="244"/>
    </location>
</feature>
<feature type="region of interest" description="Disordered" evidence="1">
    <location>
        <begin position="60"/>
        <end position="79"/>
    </location>
</feature>
<protein>
    <submittedName>
        <fullName evidence="4">Sacsin-like</fullName>
    </submittedName>
</protein>
<dbReference type="KEGG" id="osn:118761195"/>
<evidence type="ECO:0000313" key="3">
    <source>
        <dbReference type="Proteomes" id="UP000515154"/>
    </source>
</evidence>
<dbReference type="CDD" id="cd06257">
    <property type="entry name" value="DnaJ"/>
    <property type="match status" value="1"/>
</dbReference>
<dbReference type="RefSeq" id="XP_036354810.1">
    <property type="nucleotide sequence ID" value="XM_036498917.1"/>
</dbReference>
<dbReference type="PROSITE" id="PS50076">
    <property type="entry name" value="DNAJ_2"/>
    <property type="match status" value="1"/>
</dbReference>
<name>A0A7E6EIK7_9MOLL</name>
<dbReference type="AlphaFoldDB" id="A0A7E6EIK7"/>